<dbReference type="Proteomes" id="UP000285744">
    <property type="component" value="Unassembled WGS sequence"/>
</dbReference>
<accession>A0A420F182</accession>
<dbReference type="Pfam" id="PF04234">
    <property type="entry name" value="CopC"/>
    <property type="match status" value="1"/>
</dbReference>
<dbReference type="InterPro" id="IPR032694">
    <property type="entry name" value="CopC/D"/>
</dbReference>
<comment type="subcellular location">
    <subcellularLocation>
        <location evidence="1">Cell envelope</location>
    </subcellularLocation>
</comment>
<keyword evidence="6" id="KW-0472">Membrane</keyword>
<dbReference type="GO" id="GO:0005507">
    <property type="term" value="F:copper ion binding"/>
    <property type="evidence" value="ECO:0007669"/>
    <property type="project" value="InterPro"/>
</dbReference>
<feature type="signal peptide" evidence="7">
    <location>
        <begin position="1"/>
        <end position="32"/>
    </location>
</feature>
<keyword evidence="6" id="KW-0812">Transmembrane</keyword>
<keyword evidence="6" id="KW-1133">Transmembrane helix</keyword>
<evidence type="ECO:0000256" key="6">
    <source>
        <dbReference type="SAM" id="Phobius"/>
    </source>
</evidence>
<evidence type="ECO:0000259" key="8">
    <source>
        <dbReference type="Pfam" id="PF04234"/>
    </source>
</evidence>
<keyword evidence="3 7" id="KW-0732">Signal</keyword>
<keyword evidence="2" id="KW-0479">Metal-binding</keyword>
<dbReference type="GO" id="GO:0046688">
    <property type="term" value="P:response to copper ion"/>
    <property type="evidence" value="ECO:0007669"/>
    <property type="project" value="InterPro"/>
</dbReference>
<dbReference type="EMBL" id="RAQQ01000011">
    <property type="protein sequence ID" value="RKF26267.1"/>
    <property type="molecule type" value="Genomic_DNA"/>
</dbReference>
<evidence type="ECO:0000256" key="2">
    <source>
        <dbReference type="ARBA" id="ARBA00022723"/>
    </source>
</evidence>
<dbReference type="GO" id="GO:0006825">
    <property type="term" value="P:copper ion transport"/>
    <property type="evidence" value="ECO:0007669"/>
    <property type="project" value="InterPro"/>
</dbReference>
<feature type="chain" id="PRO_5019004411" evidence="7">
    <location>
        <begin position="33"/>
        <end position="205"/>
    </location>
</feature>
<dbReference type="GO" id="GO:0042597">
    <property type="term" value="C:periplasmic space"/>
    <property type="evidence" value="ECO:0007669"/>
    <property type="project" value="InterPro"/>
</dbReference>
<feature type="transmembrane region" description="Helical" evidence="6">
    <location>
        <begin position="177"/>
        <end position="195"/>
    </location>
</feature>
<name>A0A420F182_9ACTN</name>
<feature type="domain" description="CopC" evidence="8">
    <location>
        <begin position="33"/>
        <end position="126"/>
    </location>
</feature>
<evidence type="ECO:0000256" key="1">
    <source>
        <dbReference type="ARBA" id="ARBA00004196"/>
    </source>
</evidence>
<dbReference type="SUPFAM" id="SSF81296">
    <property type="entry name" value="E set domains"/>
    <property type="match status" value="1"/>
</dbReference>
<dbReference type="GO" id="GO:0005886">
    <property type="term" value="C:plasma membrane"/>
    <property type="evidence" value="ECO:0007669"/>
    <property type="project" value="TreeGrafter"/>
</dbReference>
<evidence type="ECO:0000256" key="7">
    <source>
        <dbReference type="SAM" id="SignalP"/>
    </source>
</evidence>
<dbReference type="Gene3D" id="2.60.40.1220">
    <property type="match status" value="1"/>
</dbReference>
<protein>
    <submittedName>
        <fullName evidence="9">Copper resistance protein CopC</fullName>
    </submittedName>
</protein>
<organism evidence="9 10">
    <name type="scientific">Micromonospora globbae</name>
    <dbReference type="NCBI Taxonomy" id="1894969"/>
    <lineage>
        <taxon>Bacteria</taxon>
        <taxon>Bacillati</taxon>
        <taxon>Actinomycetota</taxon>
        <taxon>Actinomycetes</taxon>
        <taxon>Micromonosporales</taxon>
        <taxon>Micromonosporaceae</taxon>
        <taxon>Micromonospora</taxon>
    </lineage>
</organism>
<dbReference type="PANTHER" id="PTHR34820">
    <property type="entry name" value="INNER MEMBRANE PROTEIN YEBZ"/>
    <property type="match status" value="1"/>
</dbReference>
<evidence type="ECO:0000313" key="9">
    <source>
        <dbReference type="EMBL" id="RKF26267.1"/>
    </source>
</evidence>
<dbReference type="InterPro" id="IPR014755">
    <property type="entry name" value="Cu-Rt/internalin_Ig-like"/>
</dbReference>
<dbReference type="OrthoDB" id="5242236at2"/>
<dbReference type="PANTHER" id="PTHR34820:SF4">
    <property type="entry name" value="INNER MEMBRANE PROTEIN YEBZ"/>
    <property type="match status" value="1"/>
</dbReference>
<proteinExistence type="predicted"/>
<reference evidence="9 10" key="1">
    <citation type="journal article" date="2018" name="Int. J. Syst. Evol. Microbiol.">
        <title>Micromonospora globbae sp. nov., an endophytic actinomycete isolated from roots of Globba winitii C. H. Wright.</title>
        <authorList>
            <person name="Kuncharoen N."/>
            <person name="Pittayakhajonwut P."/>
            <person name="Tanasupawat S."/>
        </authorList>
    </citation>
    <scope>NUCLEOTIDE SEQUENCE [LARGE SCALE GENOMIC DNA]</scope>
    <source>
        <strain evidence="9 10">WPS1-2</strain>
    </source>
</reference>
<dbReference type="RefSeq" id="WP_120329482.1">
    <property type="nucleotide sequence ID" value="NZ_JBFANR010000002.1"/>
</dbReference>
<gene>
    <name evidence="9" type="ORF">D7I43_16990</name>
</gene>
<evidence type="ECO:0000256" key="4">
    <source>
        <dbReference type="ARBA" id="ARBA00023008"/>
    </source>
</evidence>
<comment type="caution">
    <text evidence="9">The sequence shown here is derived from an EMBL/GenBank/DDBJ whole genome shotgun (WGS) entry which is preliminary data.</text>
</comment>
<dbReference type="AlphaFoldDB" id="A0A420F182"/>
<dbReference type="InterPro" id="IPR007348">
    <property type="entry name" value="CopC_dom"/>
</dbReference>
<sequence>MSTRIRRLASSALVAALAAMTVLLAPASPAAAHNTLRAATPAPEARLSAPPAHIILEFAQRLDPAFTTIVLSDASKRKVRTSEPTVTGATGTVTVDEPLAAGSYTVAYRIVSADGHPVQGSYSFTVDEPAAGAAPAASGVAAPDAPASGVATSGGAAPDAPASPAASSSRSEGRGPWPLAVGGLVVLAAAAGVLLSRRRRRGTTA</sequence>
<feature type="region of interest" description="Disordered" evidence="5">
    <location>
        <begin position="136"/>
        <end position="174"/>
    </location>
</feature>
<dbReference type="GO" id="GO:0030313">
    <property type="term" value="C:cell envelope"/>
    <property type="evidence" value="ECO:0007669"/>
    <property type="project" value="UniProtKB-SubCell"/>
</dbReference>
<evidence type="ECO:0000313" key="10">
    <source>
        <dbReference type="Proteomes" id="UP000285744"/>
    </source>
</evidence>
<keyword evidence="4" id="KW-0186">Copper</keyword>
<dbReference type="InterPro" id="IPR014756">
    <property type="entry name" value="Ig_E-set"/>
</dbReference>
<evidence type="ECO:0000256" key="3">
    <source>
        <dbReference type="ARBA" id="ARBA00022729"/>
    </source>
</evidence>
<evidence type="ECO:0000256" key="5">
    <source>
        <dbReference type="SAM" id="MobiDB-lite"/>
    </source>
</evidence>